<dbReference type="Proteomes" id="UP001057375">
    <property type="component" value="Unassembled WGS sequence"/>
</dbReference>
<evidence type="ECO:0000256" key="1">
    <source>
        <dbReference type="SAM" id="Coils"/>
    </source>
</evidence>
<feature type="compositionally biased region" description="Basic and acidic residues" evidence="2">
    <location>
        <begin position="25"/>
        <end position="39"/>
    </location>
</feature>
<accession>A0ABQ5KGC0</accession>
<dbReference type="EMBL" id="BQXS01009693">
    <property type="protein sequence ID" value="GKT31541.1"/>
    <property type="molecule type" value="Genomic_DNA"/>
</dbReference>
<reference evidence="3" key="1">
    <citation type="submission" date="2022-03" db="EMBL/GenBank/DDBJ databases">
        <title>Draft genome sequence of Aduncisulcus paluster, a free-living microaerophilic Fornicata.</title>
        <authorList>
            <person name="Yuyama I."/>
            <person name="Kume K."/>
            <person name="Tamura T."/>
            <person name="Inagaki Y."/>
            <person name="Hashimoto T."/>
        </authorList>
    </citation>
    <scope>NUCLEOTIDE SEQUENCE</scope>
    <source>
        <strain evidence="3">NY0171</strain>
    </source>
</reference>
<comment type="caution">
    <text evidence="3">The sequence shown here is derived from an EMBL/GenBank/DDBJ whole genome shotgun (WGS) entry which is preliminary data.</text>
</comment>
<feature type="coiled-coil region" evidence="1">
    <location>
        <begin position="166"/>
        <end position="193"/>
    </location>
</feature>
<feature type="region of interest" description="Disordered" evidence="2">
    <location>
        <begin position="24"/>
        <end position="47"/>
    </location>
</feature>
<organism evidence="3 4">
    <name type="scientific">Aduncisulcus paluster</name>
    <dbReference type="NCBI Taxonomy" id="2918883"/>
    <lineage>
        <taxon>Eukaryota</taxon>
        <taxon>Metamonada</taxon>
        <taxon>Carpediemonas-like organisms</taxon>
        <taxon>Aduncisulcus</taxon>
    </lineage>
</organism>
<evidence type="ECO:0000313" key="3">
    <source>
        <dbReference type="EMBL" id="GKT31541.1"/>
    </source>
</evidence>
<name>A0ABQ5KGC0_9EUKA</name>
<evidence type="ECO:0000313" key="4">
    <source>
        <dbReference type="Proteomes" id="UP001057375"/>
    </source>
</evidence>
<gene>
    <name evidence="3" type="ORF">ADUPG1_005952</name>
</gene>
<sequence length="204" mass="23853">MKADLPHSERLSTERFVKMKRLQKRLSDATKRESQHKTDFGAQRGQLEQLEKELTELSATNARQTVEIMNLEDKLEQEKQSKERILTELEKSRRISKKSCQSQAELQGKLHETVSSLKRMRESFSIVEKENSTLSRECARLESVIEHGKAELETLRMRNVSMGREKTKMLVEIRVLQQKIQALSQNIEKERKLRAELAIHKSIR</sequence>
<proteinExistence type="predicted"/>
<keyword evidence="1" id="KW-0175">Coiled coil</keyword>
<keyword evidence="4" id="KW-1185">Reference proteome</keyword>
<evidence type="ECO:0000256" key="2">
    <source>
        <dbReference type="SAM" id="MobiDB-lite"/>
    </source>
</evidence>
<protein>
    <submittedName>
        <fullName evidence="3">Uncharacterized protein</fullName>
    </submittedName>
</protein>